<dbReference type="EMBL" id="KN817586">
    <property type="protein sequence ID" value="KJA18645.1"/>
    <property type="molecule type" value="Genomic_DNA"/>
</dbReference>
<evidence type="ECO:0000313" key="1">
    <source>
        <dbReference type="EMBL" id="KJA18645.1"/>
    </source>
</evidence>
<accession>A0A0D2PEP3</accession>
<dbReference type="Proteomes" id="UP000054270">
    <property type="component" value="Unassembled WGS sequence"/>
</dbReference>
<sequence>MHFVFVSVRRQPQSSHIRLLHTRSALSQCFPAPRSLSTVPRALLCRAQTSAPLRPSSNARAAAVAQDLPLPSARIPRNISPTSPPPLLGLLARAPSRSSSSIINSSHPPDPFSYFHARIICCVGCGIIGAVALSDDAAYPPGTMRWYSAARAARPCPALHSTPRDDNRKCVA</sequence>
<dbReference type="AlphaFoldDB" id="A0A0D2PEP3"/>
<protein>
    <submittedName>
        <fullName evidence="1">Uncharacterized protein</fullName>
    </submittedName>
</protein>
<keyword evidence="2" id="KW-1185">Reference proteome</keyword>
<organism evidence="1 2">
    <name type="scientific">Hypholoma sublateritium (strain FD-334 SS-4)</name>
    <dbReference type="NCBI Taxonomy" id="945553"/>
    <lineage>
        <taxon>Eukaryota</taxon>
        <taxon>Fungi</taxon>
        <taxon>Dikarya</taxon>
        <taxon>Basidiomycota</taxon>
        <taxon>Agaricomycotina</taxon>
        <taxon>Agaricomycetes</taxon>
        <taxon>Agaricomycetidae</taxon>
        <taxon>Agaricales</taxon>
        <taxon>Agaricineae</taxon>
        <taxon>Strophariaceae</taxon>
        <taxon>Hypholoma</taxon>
    </lineage>
</organism>
<name>A0A0D2PEP3_HYPSF</name>
<proteinExistence type="predicted"/>
<gene>
    <name evidence="1" type="ORF">HYPSUDRAFT_205177</name>
</gene>
<evidence type="ECO:0000313" key="2">
    <source>
        <dbReference type="Proteomes" id="UP000054270"/>
    </source>
</evidence>
<reference evidence="2" key="1">
    <citation type="submission" date="2014-04" db="EMBL/GenBank/DDBJ databases">
        <title>Evolutionary Origins and Diversification of the Mycorrhizal Mutualists.</title>
        <authorList>
            <consortium name="DOE Joint Genome Institute"/>
            <consortium name="Mycorrhizal Genomics Consortium"/>
            <person name="Kohler A."/>
            <person name="Kuo A."/>
            <person name="Nagy L.G."/>
            <person name="Floudas D."/>
            <person name="Copeland A."/>
            <person name="Barry K.W."/>
            <person name="Cichocki N."/>
            <person name="Veneault-Fourrey C."/>
            <person name="LaButti K."/>
            <person name="Lindquist E.A."/>
            <person name="Lipzen A."/>
            <person name="Lundell T."/>
            <person name="Morin E."/>
            <person name="Murat C."/>
            <person name="Riley R."/>
            <person name="Ohm R."/>
            <person name="Sun H."/>
            <person name="Tunlid A."/>
            <person name="Henrissat B."/>
            <person name="Grigoriev I.V."/>
            <person name="Hibbett D.S."/>
            <person name="Martin F."/>
        </authorList>
    </citation>
    <scope>NUCLEOTIDE SEQUENCE [LARGE SCALE GENOMIC DNA]</scope>
    <source>
        <strain evidence="2">FD-334 SS-4</strain>
    </source>
</reference>